<dbReference type="PANTHER" id="PTHR48079">
    <property type="entry name" value="PROTEIN YEEZ"/>
    <property type="match status" value="1"/>
</dbReference>
<dbReference type="SUPFAM" id="SSF51735">
    <property type="entry name" value="NAD(P)-binding Rossmann-fold domains"/>
    <property type="match status" value="1"/>
</dbReference>
<dbReference type="Proteomes" id="UP000050827">
    <property type="component" value="Unassembled WGS sequence"/>
</dbReference>
<feature type="domain" description="NAD(P)-binding" evidence="1">
    <location>
        <begin position="11"/>
        <end position="181"/>
    </location>
</feature>
<protein>
    <submittedName>
        <fullName evidence="2">Epimerase</fullName>
    </submittedName>
</protein>
<comment type="caution">
    <text evidence="2">The sequence shown here is derived from an EMBL/GenBank/DDBJ whole genome shotgun (WGS) entry which is preliminary data.</text>
</comment>
<proteinExistence type="predicted"/>
<dbReference type="GO" id="GO:0005737">
    <property type="term" value="C:cytoplasm"/>
    <property type="evidence" value="ECO:0007669"/>
    <property type="project" value="TreeGrafter"/>
</dbReference>
<dbReference type="InterPro" id="IPR016040">
    <property type="entry name" value="NAD(P)-bd_dom"/>
</dbReference>
<dbReference type="InterPro" id="IPR051783">
    <property type="entry name" value="NAD(P)-dependent_oxidoreduct"/>
</dbReference>
<dbReference type="GO" id="GO:0004029">
    <property type="term" value="F:aldehyde dehydrogenase (NAD+) activity"/>
    <property type="evidence" value="ECO:0007669"/>
    <property type="project" value="TreeGrafter"/>
</dbReference>
<dbReference type="InterPro" id="IPR036291">
    <property type="entry name" value="NAD(P)-bd_dom_sf"/>
</dbReference>
<evidence type="ECO:0000259" key="1">
    <source>
        <dbReference type="Pfam" id="PF13460"/>
    </source>
</evidence>
<dbReference type="CDD" id="cd05266">
    <property type="entry name" value="SDR_a4"/>
    <property type="match status" value="1"/>
</dbReference>
<dbReference type="PANTHER" id="PTHR48079:SF6">
    <property type="entry name" value="NAD(P)-BINDING DOMAIN-CONTAINING PROTEIN-RELATED"/>
    <property type="match status" value="1"/>
</dbReference>
<dbReference type="Gene3D" id="3.40.50.720">
    <property type="entry name" value="NAD(P)-binding Rossmann-like Domain"/>
    <property type="match status" value="1"/>
</dbReference>
<name>A0A0Q0XGY5_9FLAO</name>
<dbReference type="OrthoDB" id="751203at2"/>
<evidence type="ECO:0000313" key="3">
    <source>
        <dbReference type="Proteomes" id="UP000050827"/>
    </source>
</evidence>
<dbReference type="RefSeq" id="WP_055395131.1">
    <property type="nucleotide sequence ID" value="NZ_LCTZ01000002.1"/>
</dbReference>
<reference evidence="2 3" key="1">
    <citation type="submission" date="2015-04" db="EMBL/GenBank/DDBJ databases">
        <title>Complete genome of flavobacterium.</title>
        <authorList>
            <person name="Kwon Y.M."/>
            <person name="Kim S.-J."/>
        </authorList>
    </citation>
    <scope>NUCLEOTIDE SEQUENCE [LARGE SCALE GENOMIC DNA]</scope>
    <source>
        <strain evidence="2 3">DK169</strain>
    </source>
</reference>
<evidence type="ECO:0000313" key="2">
    <source>
        <dbReference type="EMBL" id="KQC30342.1"/>
    </source>
</evidence>
<dbReference type="Pfam" id="PF13460">
    <property type="entry name" value="NAD_binding_10"/>
    <property type="match status" value="1"/>
</dbReference>
<organism evidence="2 3">
    <name type="scientific">Flagellimonas eckloniae</name>
    <dbReference type="NCBI Taxonomy" id="346185"/>
    <lineage>
        <taxon>Bacteria</taxon>
        <taxon>Pseudomonadati</taxon>
        <taxon>Bacteroidota</taxon>
        <taxon>Flavobacteriia</taxon>
        <taxon>Flavobacteriales</taxon>
        <taxon>Flavobacteriaceae</taxon>
        <taxon>Flagellimonas</taxon>
    </lineage>
</organism>
<accession>A0A0Q0XGY5</accession>
<dbReference type="AlphaFoldDB" id="A0A0Q0XGY5"/>
<gene>
    <name evidence="2" type="ORF">AAY42_10980</name>
</gene>
<dbReference type="PATRIC" id="fig|1547436.3.peg.2271"/>
<dbReference type="EMBL" id="LCTZ01000002">
    <property type="protein sequence ID" value="KQC30342.1"/>
    <property type="molecule type" value="Genomic_DNA"/>
</dbReference>
<keyword evidence="3" id="KW-1185">Reference proteome</keyword>
<sequence>MIKKIGVLGCGWLGFPLAKKLVGENHSVYGTTTSQEKLALLKSEKIEPYKISLNADGIHGDIYGFLSNVDILIVNVPPKLRGKNTESFIEKMKLLHLEIKKSSVSKVIFVSSTSVYGNVYGEVTEETISLPFTESGIQLYESEQLFMKDSALSTTIIRFGGLIGPDRNPVTMLSKRKNLSNGNDPVNLIHLFDCIHMIMTIIKNGYWGELFNGVYPLHPIKKEYYTEEARKRGISPPHYAENSKEGAGKLIICKNFTDKSHHFLTSIIS</sequence>
<dbReference type="STRING" id="346185.AAY42_10980"/>